<dbReference type="PRINTS" id="PR00344">
    <property type="entry name" value="BCTRLSENSOR"/>
</dbReference>
<evidence type="ECO:0000256" key="6">
    <source>
        <dbReference type="ARBA" id="ARBA00022777"/>
    </source>
</evidence>
<dbReference type="SUPFAM" id="SSF47384">
    <property type="entry name" value="Homodimeric domain of signal transducing histidine kinase"/>
    <property type="match status" value="1"/>
</dbReference>
<dbReference type="InterPro" id="IPR036097">
    <property type="entry name" value="HisK_dim/P_sf"/>
</dbReference>
<keyword evidence="14" id="KW-1185">Reference proteome</keyword>
<dbReference type="SUPFAM" id="SSF55785">
    <property type="entry name" value="PYP-like sensor domain (PAS domain)"/>
    <property type="match status" value="1"/>
</dbReference>
<keyword evidence="9" id="KW-1133">Transmembrane helix</keyword>
<organism evidence="13 14">
    <name type="scientific">Bacillus coahuilensis p1.1.43</name>
    <dbReference type="NCBI Taxonomy" id="1150625"/>
    <lineage>
        <taxon>Bacteria</taxon>
        <taxon>Bacillati</taxon>
        <taxon>Bacillota</taxon>
        <taxon>Bacilli</taxon>
        <taxon>Bacillales</taxon>
        <taxon>Bacillaceae</taxon>
        <taxon>Bacillus</taxon>
    </lineage>
</organism>
<keyword evidence="8" id="KW-0902">Two-component regulatory system</keyword>
<evidence type="ECO:0000256" key="2">
    <source>
        <dbReference type="ARBA" id="ARBA00012438"/>
    </source>
</evidence>
<dbReference type="InterPro" id="IPR013767">
    <property type="entry name" value="PAS_fold"/>
</dbReference>
<dbReference type="CDD" id="cd00082">
    <property type="entry name" value="HisKA"/>
    <property type="match status" value="1"/>
</dbReference>
<evidence type="ECO:0000259" key="12">
    <source>
        <dbReference type="PROSITE" id="PS50113"/>
    </source>
</evidence>
<feature type="domain" description="PAS" evidence="11">
    <location>
        <begin position="83"/>
        <end position="147"/>
    </location>
</feature>
<dbReference type="PANTHER" id="PTHR43065:SF34">
    <property type="entry name" value="SPORULATION KINASE A"/>
    <property type="match status" value="1"/>
</dbReference>
<evidence type="ECO:0000256" key="5">
    <source>
        <dbReference type="ARBA" id="ARBA00022741"/>
    </source>
</evidence>
<dbReference type="PROSITE" id="PS50109">
    <property type="entry name" value="HIS_KIN"/>
    <property type="match status" value="1"/>
</dbReference>
<dbReference type="InterPro" id="IPR001610">
    <property type="entry name" value="PAC"/>
</dbReference>
<dbReference type="GO" id="GO:0006355">
    <property type="term" value="P:regulation of DNA-templated transcription"/>
    <property type="evidence" value="ECO:0007669"/>
    <property type="project" value="InterPro"/>
</dbReference>
<dbReference type="Proteomes" id="UP000074108">
    <property type="component" value="Unassembled WGS sequence"/>
</dbReference>
<dbReference type="AlphaFoldDB" id="A0A147KBV5"/>
<evidence type="ECO:0000256" key="9">
    <source>
        <dbReference type="SAM" id="Phobius"/>
    </source>
</evidence>
<keyword evidence="3" id="KW-0597">Phosphoprotein</keyword>
<feature type="domain" description="Histidine kinase" evidence="10">
    <location>
        <begin position="224"/>
        <end position="428"/>
    </location>
</feature>
<gene>
    <name evidence="13" type="ORF">Q75_01675</name>
</gene>
<evidence type="ECO:0000259" key="10">
    <source>
        <dbReference type="PROSITE" id="PS50109"/>
    </source>
</evidence>
<dbReference type="OrthoDB" id="9815750at2"/>
<keyword evidence="5" id="KW-0547">Nucleotide-binding</keyword>
<dbReference type="NCBIfam" id="TIGR00229">
    <property type="entry name" value="sensory_box"/>
    <property type="match status" value="1"/>
</dbReference>
<protein>
    <recommendedName>
        <fullName evidence="2">histidine kinase</fullName>
        <ecNumber evidence="2">2.7.13.3</ecNumber>
    </recommendedName>
</protein>
<dbReference type="InterPro" id="IPR003594">
    <property type="entry name" value="HATPase_dom"/>
</dbReference>
<name>A0A147KBV5_9BACI</name>
<dbReference type="PROSITE" id="PS50113">
    <property type="entry name" value="PAC"/>
    <property type="match status" value="1"/>
</dbReference>
<keyword evidence="9" id="KW-0472">Membrane</keyword>
<dbReference type="InterPro" id="IPR000700">
    <property type="entry name" value="PAS-assoc_C"/>
</dbReference>
<keyword evidence="4" id="KW-0808">Transferase</keyword>
<evidence type="ECO:0000313" key="14">
    <source>
        <dbReference type="Proteomes" id="UP000074108"/>
    </source>
</evidence>
<dbReference type="EMBL" id="LDYG01000005">
    <property type="protein sequence ID" value="KUP08950.1"/>
    <property type="molecule type" value="Genomic_DNA"/>
</dbReference>
<dbReference type="InterPro" id="IPR004358">
    <property type="entry name" value="Sig_transdc_His_kin-like_C"/>
</dbReference>
<accession>A0A147KBV5</accession>
<dbReference type="Gene3D" id="3.30.565.10">
    <property type="entry name" value="Histidine kinase-like ATPase, C-terminal domain"/>
    <property type="match status" value="1"/>
</dbReference>
<dbReference type="CDD" id="cd00075">
    <property type="entry name" value="HATPase"/>
    <property type="match status" value="1"/>
</dbReference>
<evidence type="ECO:0000256" key="7">
    <source>
        <dbReference type="ARBA" id="ARBA00022840"/>
    </source>
</evidence>
<evidence type="ECO:0000256" key="1">
    <source>
        <dbReference type="ARBA" id="ARBA00000085"/>
    </source>
</evidence>
<keyword evidence="7" id="KW-0067">ATP-binding</keyword>
<dbReference type="SMART" id="SM00091">
    <property type="entry name" value="PAS"/>
    <property type="match status" value="1"/>
</dbReference>
<dbReference type="InterPro" id="IPR005467">
    <property type="entry name" value="His_kinase_dom"/>
</dbReference>
<dbReference type="STRING" id="1150625.Q75_01675"/>
<dbReference type="SMART" id="SM00388">
    <property type="entry name" value="HisKA"/>
    <property type="match status" value="1"/>
</dbReference>
<dbReference type="Gene3D" id="1.10.287.130">
    <property type="match status" value="1"/>
</dbReference>
<dbReference type="InterPro" id="IPR000014">
    <property type="entry name" value="PAS"/>
</dbReference>
<feature type="transmembrane region" description="Helical" evidence="9">
    <location>
        <begin position="9"/>
        <end position="28"/>
    </location>
</feature>
<keyword evidence="6" id="KW-0418">Kinase</keyword>
<dbReference type="InterPro" id="IPR036890">
    <property type="entry name" value="HATPase_C_sf"/>
</dbReference>
<comment type="caution">
    <text evidence="13">The sequence shown here is derived from an EMBL/GenBank/DDBJ whole genome shotgun (WGS) entry which is preliminary data.</text>
</comment>
<dbReference type="GO" id="GO:0005524">
    <property type="term" value="F:ATP binding"/>
    <property type="evidence" value="ECO:0007669"/>
    <property type="project" value="UniProtKB-KW"/>
</dbReference>
<dbReference type="Pfam" id="PF02518">
    <property type="entry name" value="HATPase_c"/>
    <property type="match status" value="1"/>
</dbReference>
<dbReference type="PANTHER" id="PTHR43065">
    <property type="entry name" value="SENSOR HISTIDINE KINASE"/>
    <property type="match status" value="1"/>
</dbReference>
<dbReference type="RefSeq" id="WP_059350131.1">
    <property type="nucleotide sequence ID" value="NZ_LDYG01000005.1"/>
</dbReference>
<feature type="transmembrane region" description="Helical" evidence="9">
    <location>
        <begin position="40"/>
        <end position="57"/>
    </location>
</feature>
<keyword evidence="9" id="KW-0812">Transmembrane</keyword>
<evidence type="ECO:0000313" key="13">
    <source>
        <dbReference type="EMBL" id="KUP08950.1"/>
    </source>
</evidence>
<proteinExistence type="predicted"/>
<dbReference type="PATRIC" id="fig|1150625.3.peg.352"/>
<dbReference type="EC" id="2.7.13.3" evidence="2"/>
<evidence type="ECO:0000259" key="11">
    <source>
        <dbReference type="PROSITE" id="PS50112"/>
    </source>
</evidence>
<dbReference type="CDD" id="cd00130">
    <property type="entry name" value="PAS"/>
    <property type="match status" value="1"/>
</dbReference>
<dbReference type="InterPro" id="IPR035965">
    <property type="entry name" value="PAS-like_dom_sf"/>
</dbReference>
<dbReference type="Gene3D" id="3.30.450.20">
    <property type="entry name" value="PAS domain"/>
    <property type="match status" value="1"/>
</dbReference>
<dbReference type="InterPro" id="IPR003661">
    <property type="entry name" value="HisK_dim/P_dom"/>
</dbReference>
<sequence length="434" mass="49424">MLKRYRGRIVVSLIVMIVMSMWNLLFYGLNSYTYNPVLDLPFSLFVIILAFWLASYYDQSKSLHTTLSQSEQDYRNLLGKSLHIFDQLNQIVYQTNDKGVFTLVNPAWEQLTGYTAEETIGKNLFEFVYEEDEDILRGKLVQSITKQVTVFKDEVRIKKQDSGYVWVEINAKYIYDDEGSVYETAGTLSDITDRRTSRLDLIQQNENLALESVKLGAIAQMSASIAHEVRNPLTSISGFLQLMKEQKSFNPEYIDLIFSEMKRIELVLSELLVLSKPQAVTYKKIELCTVIEQVITLMTTETNMKSIEIHQSLPAYPIFIKGEENQLKQVMINLIKNAIDAMDHGGKISLYYSLSPDTISLFIKDEGVGIPEEQLHNIGQAFYTTKEKGTGLGLTVCYKIIENHQGNILIDSKVGEGTTFEIILPLYEEKTAAS</sequence>
<dbReference type="PROSITE" id="PS50112">
    <property type="entry name" value="PAS"/>
    <property type="match status" value="1"/>
</dbReference>
<evidence type="ECO:0000256" key="4">
    <source>
        <dbReference type="ARBA" id="ARBA00022679"/>
    </source>
</evidence>
<evidence type="ECO:0000256" key="8">
    <source>
        <dbReference type="ARBA" id="ARBA00023012"/>
    </source>
</evidence>
<comment type="catalytic activity">
    <reaction evidence="1">
        <text>ATP + protein L-histidine = ADP + protein N-phospho-L-histidine.</text>
        <dbReference type="EC" id="2.7.13.3"/>
    </reaction>
</comment>
<evidence type="ECO:0000256" key="3">
    <source>
        <dbReference type="ARBA" id="ARBA00022553"/>
    </source>
</evidence>
<reference evidence="13 14" key="1">
    <citation type="journal article" date="2016" name="Front. Microbiol.">
        <title>Microevolution Analysis of Bacillus coahuilensis Unveils Differences in Phosphorus Acquisition Strategies and Their Regulation.</title>
        <authorList>
            <person name="Gomez-Lunar Z."/>
            <person name="Hernandez-Gonzalez I."/>
            <person name="Rodriguez-Torres M.D."/>
            <person name="Souza V."/>
            <person name="Olmedo-Alvarez G."/>
        </authorList>
    </citation>
    <scope>NUCLEOTIDE SEQUENCE [LARGE SCALE GENOMIC DNA]</scope>
    <source>
        <strain evidence="14">p1.1.43</strain>
    </source>
</reference>
<dbReference type="GO" id="GO:0000155">
    <property type="term" value="F:phosphorelay sensor kinase activity"/>
    <property type="evidence" value="ECO:0007669"/>
    <property type="project" value="InterPro"/>
</dbReference>
<dbReference type="Pfam" id="PF00512">
    <property type="entry name" value="HisKA"/>
    <property type="match status" value="1"/>
</dbReference>
<dbReference type="SMART" id="SM00086">
    <property type="entry name" value="PAC"/>
    <property type="match status" value="1"/>
</dbReference>
<feature type="domain" description="PAC" evidence="12">
    <location>
        <begin position="151"/>
        <end position="203"/>
    </location>
</feature>
<dbReference type="SUPFAM" id="SSF55874">
    <property type="entry name" value="ATPase domain of HSP90 chaperone/DNA topoisomerase II/histidine kinase"/>
    <property type="match status" value="1"/>
</dbReference>
<dbReference type="SMART" id="SM00387">
    <property type="entry name" value="HATPase_c"/>
    <property type="match status" value="1"/>
</dbReference>
<dbReference type="Pfam" id="PF00989">
    <property type="entry name" value="PAS"/>
    <property type="match status" value="1"/>
</dbReference>